<evidence type="ECO:0008006" key="3">
    <source>
        <dbReference type="Google" id="ProtNLM"/>
    </source>
</evidence>
<evidence type="ECO:0000313" key="1">
    <source>
        <dbReference type="EMBL" id="GLH71306.1"/>
    </source>
</evidence>
<comment type="caution">
    <text evidence="1">The sequence shown here is derived from an EMBL/GenBank/DDBJ whole genome shotgun (WGS) entry which is preliminary data.</text>
</comment>
<reference evidence="1 2" key="1">
    <citation type="journal article" date="2023" name="Antonie Van Leeuwenhoek">
        <title>Mesoterricola silvestris gen. nov., sp. nov., Mesoterricola sediminis sp. nov., Geothrix oryzae sp. nov., Geothrix edaphica sp. nov., Geothrix rubra sp. nov., and Geothrix limicola sp. nov., six novel members of Acidobacteriota isolated from soils.</title>
        <authorList>
            <person name="Itoh H."/>
            <person name="Sugisawa Y."/>
            <person name="Mise K."/>
            <person name="Xu Z."/>
            <person name="Kuniyasu M."/>
            <person name="Ushijima N."/>
            <person name="Kawano K."/>
            <person name="Kobayashi E."/>
            <person name="Shiratori Y."/>
            <person name="Masuda Y."/>
            <person name="Senoo K."/>
        </authorList>
    </citation>
    <scope>NUCLEOTIDE SEQUENCE [LARGE SCALE GENOMIC DNA]</scope>
    <source>
        <strain evidence="1 2">Red803</strain>
    </source>
</reference>
<proteinExistence type="predicted"/>
<dbReference type="InterPro" id="IPR022037">
    <property type="entry name" value="DUF3606"/>
</dbReference>
<sequence length="58" mass="6621">MPDELMSHEADGQELVHVDQIHDLRDWAIYFSVSKEKLKAAVAAVGPRVEDVRRYLGK</sequence>
<name>A0ABQ5QAC5_9BACT</name>
<dbReference type="EMBL" id="BSDD01000006">
    <property type="protein sequence ID" value="GLH71306.1"/>
    <property type="molecule type" value="Genomic_DNA"/>
</dbReference>
<protein>
    <recommendedName>
        <fullName evidence="3">DUF3606 domain-containing protein</fullName>
    </recommendedName>
</protein>
<dbReference type="Proteomes" id="UP001165089">
    <property type="component" value="Unassembled WGS sequence"/>
</dbReference>
<keyword evidence="2" id="KW-1185">Reference proteome</keyword>
<dbReference type="Pfam" id="PF12244">
    <property type="entry name" value="DUF3606"/>
    <property type="match status" value="1"/>
</dbReference>
<evidence type="ECO:0000313" key="2">
    <source>
        <dbReference type="Proteomes" id="UP001165089"/>
    </source>
</evidence>
<accession>A0ABQ5QAC5</accession>
<dbReference type="RefSeq" id="WP_285727469.1">
    <property type="nucleotide sequence ID" value="NZ_BSDD01000006.1"/>
</dbReference>
<organism evidence="1 2">
    <name type="scientific">Geothrix rubra</name>
    <dbReference type="NCBI Taxonomy" id="2927977"/>
    <lineage>
        <taxon>Bacteria</taxon>
        <taxon>Pseudomonadati</taxon>
        <taxon>Acidobacteriota</taxon>
        <taxon>Holophagae</taxon>
        <taxon>Holophagales</taxon>
        <taxon>Holophagaceae</taxon>
        <taxon>Geothrix</taxon>
    </lineage>
</organism>
<gene>
    <name evidence="1" type="ORF">GETHPA_28390</name>
</gene>